<comment type="caution">
    <text evidence="1">The sequence shown here is derived from an EMBL/GenBank/DDBJ whole genome shotgun (WGS) entry which is preliminary data.</text>
</comment>
<name>A0A4Y2N9F9_ARAVE</name>
<evidence type="ECO:0000313" key="2">
    <source>
        <dbReference type="Proteomes" id="UP000499080"/>
    </source>
</evidence>
<dbReference type="AlphaFoldDB" id="A0A4Y2N9F9"/>
<accession>A0A4Y2N9F9</accession>
<evidence type="ECO:0000313" key="1">
    <source>
        <dbReference type="EMBL" id="GBN36025.1"/>
    </source>
</evidence>
<dbReference type="EMBL" id="BGPR01008780">
    <property type="protein sequence ID" value="GBN36025.1"/>
    <property type="molecule type" value="Genomic_DNA"/>
</dbReference>
<proteinExistence type="predicted"/>
<sequence>MSIQPVQPNRSGTWTWDGFAPKVCLMSIQPLRSLGIRDVDMGRFPSPRLFHVHSTGPFAVMASDTCSWGGVLSPRFVSCPFNRFSFPNGIRHVDMGQRSVSKVCLMSIQPVQFP</sequence>
<gene>
    <name evidence="1" type="ORF">AVEN_176322_1</name>
</gene>
<reference evidence="1 2" key="1">
    <citation type="journal article" date="2019" name="Sci. Rep.">
        <title>Orb-weaving spider Araneus ventricosus genome elucidates the spidroin gene catalogue.</title>
        <authorList>
            <person name="Kono N."/>
            <person name="Nakamura H."/>
            <person name="Ohtoshi R."/>
            <person name="Moran D.A.P."/>
            <person name="Shinohara A."/>
            <person name="Yoshida Y."/>
            <person name="Fujiwara M."/>
            <person name="Mori M."/>
            <person name="Tomita M."/>
            <person name="Arakawa K."/>
        </authorList>
    </citation>
    <scope>NUCLEOTIDE SEQUENCE [LARGE SCALE GENOMIC DNA]</scope>
</reference>
<protein>
    <submittedName>
        <fullName evidence="1">Uncharacterized protein</fullName>
    </submittedName>
</protein>
<keyword evidence="2" id="KW-1185">Reference proteome</keyword>
<organism evidence="1 2">
    <name type="scientific">Araneus ventricosus</name>
    <name type="common">Orbweaver spider</name>
    <name type="synonym">Epeira ventricosa</name>
    <dbReference type="NCBI Taxonomy" id="182803"/>
    <lineage>
        <taxon>Eukaryota</taxon>
        <taxon>Metazoa</taxon>
        <taxon>Ecdysozoa</taxon>
        <taxon>Arthropoda</taxon>
        <taxon>Chelicerata</taxon>
        <taxon>Arachnida</taxon>
        <taxon>Araneae</taxon>
        <taxon>Araneomorphae</taxon>
        <taxon>Entelegynae</taxon>
        <taxon>Araneoidea</taxon>
        <taxon>Araneidae</taxon>
        <taxon>Araneus</taxon>
    </lineage>
</organism>
<dbReference type="Proteomes" id="UP000499080">
    <property type="component" value="Unassembled WGS sequence"/>
</dbReference>